<evidence type="ECO:0000256" key="2">
    <source>
        <dbReference type="ARBA" id="ARBA00022448"/>
    </source>
</evidence>
<keyword evidence="5" id="KW-0675">Receptor</keyword>
<dbReference type="NCBIfam" id="TIGR00787">
    <property type="entry name" value="dctP"/>
    <property type="match status" value="1"/>
</dbReference>
<comment type="similarity">
    <text evidence="1">Belongs to the bacterial solute-binding protein 7 family.</text>
</comment>
<dbReference type="PANTHER" id="PTHR33376:SF7">
    <property type="entry name" value="C4-DICARBOXYLATE-BINDING PROTEIN DCTB"/>
    <property type="match status" value="1"/>
</dbReference>
<dbReference type="PROSITE" id="PS51257">
    <property type="entry name" value="PROKAR_LIPOPROTEIN"/>
    <property type="match status" value="1"/>
</dbReference>
<comment type="caution">
    <text evidence="5">The sequence shown here is derived from an EMBL/GenBank/DDBJ whole genome shotgun (WGS) entry which is preliminary data.</text>
</comment>
<dbReference type="GO" id="GO:0030288">
    <property type="term" value="C:outer membrane-bounded periplasmic space"/>
    <property type="evidence" value="ECO:0007669"/>
    <property type="project" value="InterPro"/>
</dbReference>
<evidence type="ECO:0000256" key="4">
    <source>
        <dbReference type="SAM" id="SignalP"/>
    </source>
</evidence>
<name>A0A1H3A4V1_ACIFE</name>
<keyword evidence="2" id="KW-0813">Transport</keyword>
<dbReference type="RefSeq" id="WP_074707977.1">
    <property type="nucleotide sequence ID" value="NZ_CAMEFB010000030.1"/>
</dbReference>
<evidence type="ECO:0000313" key="5">
    <source>
        <dbReference type="EMBL" id="SDX24248.1"/>
    </source>
</evidence>
<dbReference type="InterPro" id="IPR004682">
    <property type="entry name" value="TRAP_DctP"/>
</dbReference>
<dbReference type="PIRSF" id="PIRSF006470">
    <property type="entry name" value="DctB"/>
    <property type="match status" value="1"/>
</dbReference>
<protein>
    <submittedName>
        <fullName evidence="5">Tripartite ATP-independent transporter solute receptor, DctP family</fullName>
    </submittedName>
</protein>
<proteinExistence type="inferred from homology"/>
<sequence length="355" mass="38941">MEKPWKKLAGLCLAGLLLFGVTACGKAPAAAKPEEKTAGPYKNLPQVVLVGGDSAGKGSVGQKFGELVARKVEEKSGGRLKIDYHPNAELGGDEDLLRQLRANDIQLVVGQMAPVTAFVPEGAVFDLPMVFAPYDGKTIDRVLNGPGPFRQKLAAAYEKAGLHYMGTLQNGTYRLMTSNRPVKTVEDFRGLKIRTMSNRNHMAFWSALGANPTPLAWPELYFSLQSGIVDAEENAADSILSANFNEVQKYVGETNVILYANEMVLNQKAWDSLPEAYRKVLDQSVQEALEELSPTLVQVDRDCKEKLQKKGMTLVTYGPEFYQEVRNQPAVQELYKKIDAQTGGLGTLMVEELGK</sequence>
<evidence type="ECO:0000256" key="3">
    <source>
        <dbReference type="ARBA" id="ARBA00022729"/>
    </source>
</evidence>
<feature type="signal peptide" evidence="4">
    <location>
        <begin position="1"/>
        <end position="23"/>
    </location>
</feature>
<dbReference type="AlphaFoldDB" id="A0A1H3A4V1"/>
<dbReference type="GO" id="GO:0055085">
    <property type="term" value="P:transmembrane transport"/>
    <property type="evidence" value="ECO:0007669"/>
    <property type="project" value="InterPro"/>
</dbReference>
<accession>A0A1H3A4V1</accession>
<feature type="chain" id="PRO_5038697573" evidence="4">
    <location>
        <begin position="24"/>
        <end position="355"/>
    </location>
</feature>
<organism evidence="5 6">
    <name type="scientific">Acidaminococcus fermentans</name>
    <dbReference type="NCBI Taxonomy" id="905"/>
    <lineage>
        <taxon>Bacteria</taxon>
        <taxon>Bacillati</taxon>
        <taxon>Bacillota</taxon>
        <taxon>Negativicutes</taxon>
        <taxon>Acidaminococcales</taxon>
        <taxon>Acidaminococcaceae</taxon>
        <taxon>Acidaminococcus</taxon>
    </lineage>
</organism>
<gene>
    <name evidence="5" type="ORF">SAMN05216495_11820</name>
</gene>
<dbReference type="InterPro" id="IPR018389">
    <property type="entry name" value="DctP_fam"/>
</dbReference>
<reference evidence="5 6" key="1">
    <citation type="submission" date="2016-10" db="EMBL/GenBank/DDBJ databases">
        <authorList>
            <person name="Varghese N."/>
            <person name="Submissions S."/>
        </authorList>
    </citation>
    <scope>NUCLEOTIDE SEQUENCE [LARGE SCALE GENOMIC DNA]</scope>
    <source>
        <strain evidence="5 6">WCC6</strain>
    </source>
</reference>
<dbReference type="EMBL" id="FNOP01000018">
    <property type="protein sequence ID" value="SDX24248.1"/>
    <property type="molecule type" value="Genomic_DNA"/>
</dbReference>
<dbReference type="Pfam" id="PF03480">
    <property type="entry name" value="DctP"/>
    <property type="match status" value="1"/>
</dbReference>
<dbReference type="InterPro" id="IPR038404">
    <property type="entry name" value="TRAP_DctP_sf"/>
</dbReference>
<dbReference type="NCBIfam" id="NF037995">
    <property type="entry name" value="TRAP_S1"/>
    <property type="match status" value="1"/>
</dbReference>
<evidence type="ECO:0000256" key="1">
    <source>
        <dbReference type="ARBA" id="ARBA00009023"/>
    </source>
</evidence>
<evidence type="ECO:0000313" key="6">
    <source>
        <dbReference type="Proteomes" id="UP000182379"/>
    </source>
</evidence>
<dbReference type="Gene3D" id="3.40.190.170">
    <property type="entry name" value="Bacterial extracellular solute-binding protein, family 7"/>
    <property type="match status" value="1"/>
</dbReference>
<dbReference type="PANTHER" id="PTHR33376">
    <property type="match status" value="1"/>
</dbReference>
<dbReference type="Proteomes" id="UP000182379">
    <property type="component" value="Unassembled WGS sequence"/>
</dbReference>
<keyword evidence="3 4" id="KW-0732">Signal</keyword>
<dbReference type="CDD" id="cd13603">
    <property type="entry name" value="PBP2_TRAP_Siap_TeaA_like"/>
    <property type="match status" value="1"/>
</dbReference>